<comment type="subcellular location">
    <subcellularLocation>
        <location evidence="1">Cell membrane</location>
        <topology evidence="1">Multi-pass membrane protein</topology>
    </subcellularLocation>
</comment>
<feature type="transmembrane region" description="Helical" evidence="6">
    <location>
        <begin position="352"/>
        <end position="372"/>
    </location>
</feature>
<gene>
    <name evidence="8" type="ORF">ACFFF6_08805</name>
</gene>
<evidence type="ECO:0000256" key="1">
    <source>
        <dbReference type="ARBA" id="ARBA00004651"/>
    </source>
</evidence>
<evidence type="ECO:0000259" key="7">
    <source>
        <dbReference type="PROSITE" id="PS50850"/>
    </source>
</evidence>
<evidence type="ECO:0000256" key="6">
    <source>
        <dbReference type="SAM" id="Phobius"/>
    </source>
</evidence>
<keyword evidence="9" id="KW-1185">Reference proteome</keyword>
<keyword evidence="3 6" id="KW-0812">Transmembrane</keyword>
<dbReference type="CDD" id="cd17324">
    <property type="entry name" value="MFS_NepI_like"/>
    <property type="match status" value="1"/>
</dbReference>
<feature type="domain" description="Major facilitator superfamily (MFS) profile" evidence="7">
    <location>
        <begin position="29"/>
        <end position="408"/>
    </location>
</feature>
<accession>A0ABV6RAN7</accession>
<dbReference type="InterPro" id="IPR050189">
    <property type="entry name" value="MFS_Efflux_Transporters"/>
</dbReference>
<dbReference type="EMBL" id="JBHLSV010000008">
    <property type="protein sequence ID" value="MFC0674051.1"/>
    <property type="molecule type" value="Genomic_DNA"/>
</dbReference>
<dbReference type="PRINTS" id="PR01036">
    <property type="entry name" value="TCRTETB"/>
</dbReference>
<organism evidence="8 9">
    <name type="scientific">Brachybacterium hainanense</name>
    <dbReference type="NCBI Taxonomy" id="1541174"/>
    <lineage>
        <taxon>Bacteria</taxon>
        <taxon>Bacillati</taxon>
        <taxon>Actinomycetota</taxon>
        <taxon>Actinomycetes</taxon>
        <taxon>Micrococcales</taxon>
        <taxon>Dermabacteraceae</taxon>
        <taxon>Brachybacterium</taxon>
    </lineage>
</organism>
<evidence type="ECO:0000313" key="9">
    <source>
        <dbReference type="Proteomes" id="UP001589793"/>
    </source>
</evidence>
<keyword evidence="4 6" id="KW-1133">Transmembrane helix</keyword>
<evidence type="ECO:0000256" key="4">
    <source>
        <dbReference type="ARBA" id="ARBA00022989"/>
    </source>
</evidence>
<sequence length="414" mass="41190">MPEIATTASPSPPPVARLEGTDPGRLPLVVYILALGTFLMLTTEFVVAGILPEISADLGVSLAGAGSLITVFAIGMIVGAPLMSLLTLRMSQKLTLLLALAVFVAGHVFVALAGDVAQIMVARFITALATGAFWAVAAVVAGRAAGPRLGSRAVGVVGAGGSLATVLGVPIGAYVAQLTGWRGTFWALAIAAAIAAVLIARLVPRDVPETGGSSVLRSLADLRNPRLWLVLLACATTSGGVLAAYSYIAPVLIDGAGVPAALVPLVLTAFGIGSFLGTLLGGRLGDRFPHAVTIITPAASTVLLASMVVLSGSAIGMVAAVTLLGLFGLSANSVLIHLAVGFAGRAATLGSALAVAAFNTGTAATTPIAGAALTTDWGLDGPAAVGTLVIALTLVPTILLALLRRRDPAASLGV</sequence>
<dbReference type="Proteomes" id="UP001589793">
    <property type="component" value="Unassembled WGS sequence"/>
</dbReference>
<feature type="transmembrane region" description="Helical" evidence="6">
    <location>
        <begin position="183"/>
        <end position="203"/>
    </location>
</feature>
<feature type="transmembrane region" description="Helical" evidence="6">
    <location>
        <begin position="58"/>
        <end position="82"/>
    </location>
</feature>
<dbReference type="PANTHER" id="PTHR43124:SF3">
    <property type="entry name" value="CHLORAMPHENICOL EFFLUX PUMP RV0191"/>
    <property type="match status" value="1"/>
</dbReference>
<feature type="transmembrane region" description="Helical" evidence="6">
    <location>
        <begin position="94"/>
        <end position="114"/>
    </location>
</feature>
<dbReference type="InterPro" id="IPR036259">
    <property type="entry name" value="MFS_trans_sf"/>
</dbReference>
<dbReference type="SUPFAM" id="SSF103473">
    <property type="entry name" value="MFS general substrate transporter"/>
    <property type="match status" value="1"/>
</dbReference>
<comment type="caution">
    <text evidence="8">The sequence shown here is derived from an EMBL/GenBank/DDBJ whole genome shotgun (WGS) entry which is preliminary data.</text>
</comment>
<feature type="transmembrane region" description="Helical" evidence="6">
    <location>
        <begin position="260"/>
        <end position="280"/>
    </location>
</feature>
<feature type="transmembrane region" description="Helical" evidence="6">
    <location>
        <begin position="292"/>
        <end position="311"/>
    </location>
</feature>
<protein>
    <submittedName>
        <fullName evidence="8">MFS transporter</fullName>
    </submittedName>
</protein>
<dbReference type="Gene3D" id="1.20.1250.20">
    <property type="entry name" value="MFS general substrate transporter like domains"/>
    <property type="match status" value="2"/>
</dbReference>
<keyword evidence="5 6" id="KW-0472">Membrane</keyword>
<feature type="transmembrane region" description="Helical" evidence="6">
    <location>
        <begin position="120"/>
        <end position="141"/>
    </location>
</feature>
<feature type="transmembrane region" description="Helical" evidence="6">
    <location>
        <begin position="153"/>
        <end position="177"/>
    </location>
</feature>
<evidence type="ECO:0000256" key="2">
    <source>
        <dbReference type="ARBA" id="ARBA00022475"/>
    </source>
</evidence>
<dbReference type="InterPro" id="IPR020846">
    <property type="entry name" value="MFS_dom"/>
</dbReference>
<feature type="transmembrane region" description="Helical" evidence="6">
    <location>
        <begin position="384"/>
        <end position="403"/>
    </location>
</feature>
<keyword evidence="2" id="KW-1003">Cell membrane</keyword>
<name>A0ABV6RAN7_9MICO</name>
<dbReference type="RefSeq" id="WP_376979985.1">
    <property type="nucleotide sequence ID" value="NZ_JBHLSV010000008.1"/>
</dbReference>
<feature type="transmembrane region" description="Helical" evidence="6">
    <location>
        <begin position="317"/>
        <end position="340"/>
    </location>
</feature>
<dbReference type="InterPro" id="IPR011701">
    <property type="entry name" value="MFS"/>
</dbReference>
<dbReference type="Pfam" id="PF07690">
    <property type="entry name" value="MFS_1"/>
    <property type="match status" value="1"/>
</dbReference>
<evidence type="ECO:0000256" key="5">
    <source>
        <dbReference type="ARBA" id="ARBA00023136"/>
    </source>
</evidence>
<proteinExistence type="predicted"/>
<dbReference type="PANTHER" id="PTHR43124">
    <property type="entry name" value="PURINE EFFLUX PUMP PBUE"/>
    <property type="match status" value="1"/>
</dbReference>
<reference evidence="8 9" key="1">
    <citation type="submission" date="2024-09" db="EMBL/GenBank/DDBJ databases">
        <authorList>
            <person name="Sun Q."/>
            <person name="Mori K."/>
        </authorList>
    </citation>
    <scope>NUCLEOTIDE SEQUENCE [LARGE SCALE GENOMIC DNA]</scope>
    <source>
        <strain evidence="8 9">CICC 10874</strain>
    </source>
</reference>
<evidence type="ECO:0000256" key="3">
    <source>
        <dbReference type="ARBA" id="ARBA00022692"/>
    </source>
</evidence>
<feature type="transmembrane region" description="Helical" evidence="6">
    <location>
        <begin position="28"/>
        <end position="52"/>
    </location>
</feature>
<feature type="transmembrane region" description="Helical" evidence="6">
    <location>
        <begin position="227"/>
        <end position="248"/>
    </location>
</feature>
<dbReference type="PROSITE" id="PS50850">
    <property type="entry name" value="MFS"/>
    <property type="match status" value="1"/>
</dbReference>
<evidence type="ECO:0000313" key="8">
    <source>
        <dbReference type="EMBL" id="MFC0674051.1"/>
    </source>
</evidence>